<reference evidence="4 5" key="1">
    <citation type="submission" date="2020-08" db="EMBL/GenBank/DDBJ databases">
        <title>Genomic Encyclopedia of Type Strains, Phase IV (KMG-IV): sequencing the most valuable type-strain genomes for metagenomic binning, comparative biology and taxonomic classification.</title>
        <authorList>
            <person name="Goeker M."/>
        </authorList>
    </citation>
    <scope>NUCLEOTIDE SEQUENCE [LARGE SCALE GENOMIC DNA]</scope>
    <source>
        <strain evidence="4 5">YC6886</strain>
    </source>
</reference>
<accession>A0A840V1E7</accession>
<proteinExistence type="inferred from homology"/>
<dbReference type="Pfam" id="PF02397">
    <property type="entry name" value="Bac_transf"/>
    <property type="match status" value="1"/>
</dbReference>
<keyword evidence="5" id="KW-1185">Reference proteome</keyword>
<feature type="transmembrane region" description="Helical" evidence="2">
    <location>
        <begin position="54"/>
        <end position="75"/>
    </location>
</feature>
<dbReference type="Proteomes" id="UP000557717">
    <property type="component" value="Unassembled WGS sequence"/>
</dbReference>
<dbReference type="AlphaFoldDB" id="A0A840V1E7"/>
<sequence length="252" mass="28447">MLTQEAIAELSAKRLLGSTSRMGRLRMRAYMAWKRSAWRLTIGFTRGVKRLMDLVAAGILLLVLSPVMITVALLVRRDGGPVFFRQTRVGFRGREFGMLKFRSMCVDAEARLKELLAHNEKSDGITFKMKDDPRITPVGRFIRKSSMDELPQLINVLRGEMSLVGPRPPLPREVALYSPDDRRRLLAVPGITCLWQIGEREGRLLEVGDRNQIEFPEQVDLDVRYIESQSVFKDLLILAKTVPAVLLGKGGA</sequence>
<evidence type="ECO:0000256" key="1">
    <source>
        <dbReference type="ARBA" id="ARBA00006464"/>
    </source>
</evidence>
<dbReference type="GO" id="GO:0016780">
    <property type="term" value="F:phosphotransferase activity, for other substituted phosphate groups"/>
    <property type="evidence" value="ECO:0007669"/>
    <property type="project" value="TreeGrafter"/>
</dbReference>
<organism evidence="4 5">
    <name type="scientific">Haloferula luteola</name>
    <dbReference type="NCBI Taxonomy" id="595692"/>
    <lineage>
        <taxon>Bacteria</taxon>
        <taxon>Pseudomonadati</taxon>
        <taxon>Verrucomicrobiota</taxon>
        <taxon>Verrucomicrobiia</taxon>
        <taxon>Verrucomicrobiales</taxon>
        <taxon>Verrucomicrobiaceae</taxon>
        <taxon>Haloferula</taxon>
    </lineage>
</organism>
<keyword evidence="2" id="KW-1133">Transmembrane helix</keyword>
<evidence type="ECO:0000313" key="5">
    <source>
        <dbReference type="Proteomes" id="UP000557717"/>
    </source>
</evidence>
<feature type="domain" description="Bacterial sugar transferase" evidence="3">
    <location>
        <begin position="49"/>
        <end position="246"/>
    </location>
</feature>
<keyword evidence="4" id="KW-0808">Transferase</keyword>
<comment type="similarity">
    <text evidence="1">Belongs to the bacterial sugar transferase family.</text>
</comment>
<name>A0A840V1E7_9BACT</name>
<dbReference type="PANTHER" id="PTHR30576">
    <property type="entry name" value="COLANIC BIOSYNTHESIS UDP-GLUCOSE LIPID CARRIER TRANSFERASE"/>
    <property type="match status" value="1"/>
</dbReference>
<dbReference type="PANTHER" id="PTHR30576:SF10">
    <property type="entry name" value="SLL5057 PROTEIN"/>
    <property type="match status" value="1"/>
</dbReference>
<gene>
    <name evidence="4" type="ORF">HNR46_001120</name>
</gene>
<protein>
    <submittedName>
        <fullName evidence="4">Lipopolysaccharide/colanic/teichoic acid biosynthesis glycosyltransferase</fullName>
    </submittedName>
</protein>
<dbReference type="InterPro" id="IPR003362">
    <property type="entry name" value="Bact_transf"/>
</dbReference>
<evidence type="ECO:0000259" key="3">
    <source>
        <dbReference type="Pfam" id="PF02397"/>
    </source>
</evidence>
<dbReference type="EMBL" id="JACHFD010000004">
    <property type="protein sequence ID" value="MBB5350886.1"/>
    <property type="molecule type" value="Genomic_DNA"/>
</dbReference>
<evidence type="ECO:0000256" key="2">
    <source>
        <dbReference type="SAM" id="Phobius"/>
    </source>
</evidence>
<keyword evidence="2" id="KW-0472">Membrane</keyword>
<comment type="caution">
    <text evidence="4">The sequence shown here is derived from an EMBL/GenBank/DDBJ whole genome shotgun (WGS) entry which is preliminary data.</text>
</comment>
<evidence type="ECO:0000313" key="4">
    <source>
        <dbReference type="EMBL" id="MBB5350886.1"/>
    </source>
</evidence>
<keyword evidence="2" id="KW-0812">Transmembrane</keyword>